<name>A0A8C7X4S5_9TELE</name>
<evidence type="ECO:0000256" key="1">
    <source>
        <dbReference type="ARBA" id="ARBA00004240"/>
    </source>
</evidence>
<dbReference type="GeneTree" id="ENSGT00940000159391"/>
<dbReference type="Ensembl" id="ENSOSIT00000007963.1">
    <property type="protein sequence ID" value="ENSOSIP00000007451.1"/>
    <property type="gene ID" value="ENSOSIG00000004936.1"/>
</dbReference>
<protein>
    <recommendedName>
        <fullName evidence="6">alpha-1,2-Mannosidase</fullName>
        <ecNumber evidence="6">3.2.1.-</ecNumber>
    </recommendedName>
</protein>
<comment type="subcellular location">
    <subcellularLocation>
        <location evidence="1">Endoplasmic reticulum</location>
    </subcellularLocation>
</comment>
<dbReference type="InterPro" id="IPR001382">
    <property type="entry name" value="Glyco_hydro_47"/>
</dbReference>
<dbReference type="GO" id="GO:0016020">
    <property type="term" value="C:membrane"/>
    <property type="evidence" value="ECO:0007669"/>
    <property type="project" value="InterPro"/>
</dbReference>
<dbReference type="PANTHER" id="PTHR45679:SF4">
    <property type="entry name" value="ALPHA-1,2-MANNOSIDASE"/>
    <property type="match status" value="1"/>
</dbReference>
<dbReference type="PANTHER" id="PTHR45679">
    <property type="entry name" value="ER DEGRADATION-ENHANCING ALPHA-MANNOSIDASE-LIKE PROTEIN 2"/>
    <property type="match status" value="1"/>
</dbReference>
<dbReference type="GO" id="GO:0004571">
    <property type="term" value="F:mannosyl-oligosaccharide 1,2-alpha-mannosidase activity"/>
    <property type="evidence" value="ECO:0007669"/>
    <property type="project" value="InterPro"/>
</dbReference>
<evidence type="ECO:0000256" key="6">
    <source>
        <dbReference type="RuleBase" id="RU361193"/>
    </source>
</evidence>
<dbReference type="GO" id="GO:0044322">
    <property type="term" value="C:endoplasmic reticulum quality control compartment"/>
    <property type="evidence" value="ECO:0007669"/>
    <property type="project" value="GOC"/>
</dbReference>
<reference evidence="8" key="2">
    <citation type="submission" date="2025-09" db="UniProtKB">
        <authorList>
            <consortium name="Ensembl"/>
        </authorList>
    </citation>
    <scope>IDENTIFICATION</scope>
</reference>
<organism evidence="8 9">
    <name type="scientific">Oryzias sinensis</name>
    <name type="common">Chinese medaka</name>
    <dbReference type="NCBI Taxonomy" id="183150"/>
    <lineage>
        <taxon>Eukaryota</taxon>
        <taxon>Metazoa</taxon>
        <taxon>Chordata</taxon>
        <taxon>Craniata</taxon>
        <taxon>Vertebrata</taxon>
        <taxon>Euteleostomi</taxon>
        <taxon>Actinopterygii</taxon>
        <taxon>Neopterygii</taxon>
        <taxon>Teleostei</taxon>
        <taxon>Neoteleostei</taxon>
        <taxon>Acanthomorphata</taxon>
        <taxon>Ovalentaria</taxon>
        <taxon>Atherinomorphae</taxon>
        <taxon>Beloniformes</taxon>
        <taxon>Adrianichthyidae</taxon>
        <taxon>Oryziinae</taxon>
        <taxon>Oryzias</taxon>
    </lineage>
</organism>
<keyword evidence="5" id="KW-0834">Unfolded protein response</keyword>
<keyword evidence="6" id="KW-0378">Hydrolase</keyword>
<dbReference type="GO" id="GO:0005509">
    <property type="term" value="F:calcium ion binding"/>
    <property type="evidence" value="ECO:0007669"/>
    <property type="project" value="InterPro"/>
</dbReference>
<feature type="signal peptide" evidence="7">
    <location>
        <begin position="1"/>
        <end position="21"/>
    </location>
</feature>
<dbReference type="Proteomes" id="UP000694383">
    <property type="component" value="Unplaced"/>
</dbReference>
<dbReference type="InterPro" id="IPR036026">
    <property type="entry name" value="Seven-hairpin_glycosidases"/>
</dbReference>
<proteinExistence type="inferred from homology"/>
<reference evidence="8" key="1">
    <citation type="submission" date="2025-08" db="UniProtKB">
        <authorList>
            <consortium name="Ensembl"/>
        </authorList>
    </citation>
    <scope>IDENTIFICATION</scope>
</reference>
<accession>A0A8C7X4S5</accession>
<keyword evidence="6" id="KW-0326">Glycosidase</keyword>
<dbReference type="InterPro" id="IPR044674">
    <property type="entry name" value="EDEM1/2/3"/>
</dbReference>
<comment type="similarity">
    <text evidence="2 6">Belongs to the glycosyl hydrolase 47 family.</text>
</comment>
<dbReference type="GO" id="GO:0006986">
    <property type="term" value="P:response to unfolded protein"/>
    <property type="evidence" value="ECO:0007669"/>
    <property type="project" value="UniProtKB-KW"/>
</dbReference>
<dbReference type="AlphaFoldDB" id="A0A8C7X4S5"/>
<evidence type="ECO:0000256" key="4">
    <source>
        <dbReference type="ARBA" id="ARBA00023180"/>
    </source>
</evidence>
<dbReference type="Gene3D" id="1.50.10.10">
    <property type="match status" value="1"/>
</dbReference>
<dbReference type="EC" id="3.2.1.-" evidence="6"/>
<dbReference type="SUPFAM" id="SSF48225">
    <property type="entry name" value="Seven-hairpin glycosidases"/>
    <property type="match status" value="1"/>
</dbReference>
<keyword evidence="3" id="KW-0256">Endoplasmic reticulum</keyword>
<dbReference type="GO" id="GO:1904380">
    <property type="term" value="P:endoplasmic reticulum mannose trimming"/>
    <property type="evidence" value="ECO:0007669"/>
    <property type="project" value="InterPro"/>
</dbReference>
<keyword evidence="4" id="KW-0325">Glycoprotein</keyword>
<dbReference type="InterPro" id="IPR012341">
    <property type="entry name" value="6hp_glycosidase-like_sf"/>
</dbReference>
<keyword evidence="9" id="KW-1185">Reference proteome</keyword>
<dbReference type="GO" id="GO:0005975">
    <property type="term" value="P:carbohydrate metabolic process"/>
    <property type="evidence" value="ECO:0007669"/>
    <property type="project" value="InterPro"/>
</dbReference>
<evidence type="ECO:0000256" key="3">
    <source>
        <dbReference type="ARBA" id="ARBA00022824"/>
    </source>
</evidence>
<evidence type="ECO:0000256" key="5">
    <source>
        <dbReference type="ARBA" id="ARBA00023230"/>
    </source>
</evidence>
<feature type="chain" id="PRO_5034104887" description="alpha-1,2-Mannosidase" evidence="7">
    <location>
        <begin position="22"/>
        <end position="128"/>
    </location>
</feature>
<dbReference type="Pfam" id="PF01532">
    <property type="entry name" value="Glyco_hydro_47"/>
    <property type="match status" value="1"/>
</dbReference>
<evidence type="ECO:0000256" key="7">
    <source>
        <dbReference type="SAM" id="SignalP"/>
    </source>
</evidence>
<dbReference type="PRINTS" id="PR00747">
    <property type="entry name" value="GLYHDRLASE47"/>
</dbReference>
<evidence type="ECO:0000313" key="9">
    <source>
        <dbReference type="Proteomes" id="UP000694383"/>
    </source>
</evidence>
<keyword evidence="7" id="KW-0732">Signal</keyword>
<evidence type="ECO:0000256" key="2">
    <source>
        <dbReference type="ARBA" id="ARBA00007658"/>
    </source>
</evidence>
<evidence type="ECO:0000313" key="8">
    <source>
        <dbReference type="Ensembl" id="ENSOSIP00000007451.1"/>
    </source>
</evidence>
<sequence>MAPDLLLLLAVVGASCSLGQAMTPEEKQRLRNQVVEMFDHAYQNYMDHAYPADELMPLTCRGRVRGREPSRGDVDDALGKFSLTLIDTLDTLVVSSLHCLLKSEHEAYMCFNDAKKRRFKERVSFGFM</sequence>